<evidence type="ECO:0000256" key="6">
    <source>
        <dbReference type="SAM" id="Phobius"/>
    </source>
</evidence>
<keyword evidence="10" id="KW-1185">Reference proteome</keyword>
<dbReference type="InterPro" id="IPR009637">
    <property type="entry name" value="GPR107/GPR108-like"/>
</dbReference>
<keyword evidence="4 6" id="KW-1133">Transmembrane helix</keyword>
<evidence type="ECO:0000259" key="8">
    <source>
        <dbReference type="Pfam" id="PF06814"/>
    </source>
</evidence>
<dbReference type="EMBL" id="LWCA01000818">
    <property type="protein sequence ID" value="OAF66831.1"/>
    <property type="molecule type" value="Genomic_DNA"/>
</dbReference>
<feature type="transmembrane region" description="Helical" evidence="6">
    <location>
        <begin position="236"/>
        <end position="259"/>
    </location>
</feature>
<organism evidence="9 10">
    <name type="scientific">Intoshia linei</name>
    <dbReference type="NCBI Taxonomy" id="1819745"/>
    <lineage>
        <taxon>Eukaryota</taxon>
        <taxon>Metazoa</taxon>
        <taxon>Spiralia</taxon>
        <taxon>Lophotrochozoa</taxon>
        <taxon>Mesozoa</taxon>
        <taxon>Orthonectida</taxon>
        <taxon>Rhopaluridae</taxon>
        <taxon>Intoshia</taxon>
    </lineage>
</organism>
<feature type="signal peptide" evidence="7">
    <location>
        <begin position="1"/>
        <end position="23"/>
    </location>
</feature>
<protein>
    <recommendedName>
        <fullName evidence="8">GOST seven transmembrane domain-containing protein</fullName>
    </recommendedName>
</protein>
<feature type="transmembrane region" description="Helical" evidence="6">
    <location>
        <begin position="166"/>
        <end position="191"/>
    </location>
</feature>
<dbReference type="Proteomes" id="UP000078046">
    <property type="component" value="Unassembled WGS sequence"/>
</dbReference>
<evidence type="ECO:0000256" key="7">
    <source>
        <dbReference type="SAM" id="SignalP"/>
    </source>
</evidence>
<dbReference type="GO" id="GO:0016020">
    <property type="term" value="C:membrane"/>
    <property type="evidence" value="ECO:0007669"/>
    <property type="project" value="UniProtKB-SubCell"/>
</dbReference>
<evidence type="ECO:0000256" key="2">
    <source>
        <dbReference type="ARBA" id="ARBA00022692"/>
    </source>
</evidence>
<keyword evidence="2 6" id="KW-0812">Transmembrane</keyword>
<accession>A0A177AZM1</accession>
<evidence type="ECO:0000256" key="5">
    <source>
        <dbReference type="ARBA" id="ARBA00023136"/>
    </source>
</evidence>
<dbReference type="InterPro" id="IPR053937">
    <property type="entry name" value="GOST_TM"/>
</dbReference>
<evidence type="ECO:0000256" key="1">
    <source>
        <dbReference type="ARBA" id="ARBA00004141"/>
    </source>
</evidence>
<evidence type="ECO:0000313" key="9">
    <source>
        <dbReference type="EMBL" id="OAF66831.1"/>
    </source>
</evidence>
<reference evidence="9 10" key="1">
    <citation type="submission" date="2016-04" db="EMBL/GenBank/DDBJ databases">
        <title>The genome of Intoshia linei affirms orthonectids as highly simplified spiralians.</title>
        <authorList>
            <person name="Mikhailov K.V."/>
            <person name="Slusarev G.S."/>
            <person name="Nikitin M.A."/>
            <person name="Logacheva M.D."/>
            <person name="Penin A."/>
            <person name="Aleoshin V."/>
            <person name="Panchin Y.V."/>
        </authorList>
    </citation>
    <scope>NUCLEOTIDE SEQUENCE [LARGE SCALE GENOMIC DNA]</scope>
    <source>
        <strain evidence="9">Intl2013</strain>
        <tissue evidence="9">Whole animal</tissue>
    </source>
</reference>
<feature type="transmembrane region" description="Helical" evidence="6">
    <location>
        <begin position="271"/>
        <end position="288"/>
    </location>
</feature>
<dbReference type="OrthoDB" id="19932at2759"/>
<proteinExistence type="predicted"/>
<feature type="domain" description="GOST seven transmembrane" evidence="8">
    <location>
        <begin position="168"/>
        <end position="327"/>
    </location>
</feature>
<dbReference type="PANTHER" id="PTHR21229">
    <property type="entry name" value="LUNG SEVEN TRANSMEMBRANE RECEPTOR"/>
    <property type="match status" value="1"/>
</dbReference>
<evidence type="ECO:0000313" key="10">
    <source>
        <dbReference type="Proteomes" id="UP000078046"/>
    </source>
</evidence>
<comment type="caution">
    <text evidence="9">The sequence shown here is derived from an EMBL/GenBank/DDBJ whole genome shotgun (WGS) entry which is preliminary data.</text>
</comment>
<keyword evidence="3 7" id="KW-0732">Signal</keyword>
<sequence>MIKLGFFQYAVFTACLLLSTCSMREPFHEIFINKTHVISGFYSSEKEVYIRANKTANLSIMLIKALSLDEKLITKAIESTKLDKNNVTLSVKDKIDSDINFTVLNDINYNCSNASDSKYAIKKFEKISHITDYGYYYIVLNSVNGLDIKVDLRIGEEYNFLLLDDYYIYLYAIFFLLYILVLAIIWTIFMIKHYKDLLRVQFMISLLLLFIIFEICIVISKLHYLNNNGKKEKSVIYTQVLFTSLRCAYSRAVMLAICLGYGITRPRLDGLLKYIFTLCITNFVGNLFDDIYSVRKLSNFQATIWMYFIKNTIFYTILAVQLTLVMYWMLPSKSNQRFSYQALTATEDDEDQLFENDI</sequence>
<dbReference type="PROSITE" id="PS51257">
    <property type="entry name" value="PROKAR_LIPOPROTEIN"/>
    <property type="match status" value="1"/>
</dbReference>
<dbReference type="AlphaFoldDB" id="A0A177AZM1"/>
<feature type="chain" id="PRO_5008056753" description="GOST seven transmembrane domain-containing protein" evidence="7">
    <location>
        <begin position="24"/>
        <end position="358"/>
    </location>
</feature>
<dbReference type="GO" id="GO:0005794">
    <property type="term" value="C:Golgi apparatus"/>
    <property type="evidence" value="ECO:0007669"/>
    <property type="project" value="TreeGrafter"/>
</dbReference>
<evidence type="ECO:0000256" key="3">
    <source>
        <dbReference type="ARBA" id="ARBA00022729"/>
    </source>
</evidence>
<feature type="transmembrane region" description="Helical" evidence="6">
    <location>
        <begin position="308"/>
        <end position="330"/>
    </location>
</feature>
<dbReference type="Pfam" id="PF06814">
    <property type="entry name" value="GOST_TM"/>
    <property type="match status" value="1"/>
</dbReference>
<comment type="subcellular location">
    <subcellularLocation>
        <location evidence="1">Membrane</location>
        <topology evidence="1">Multi-pass membrane protein</topology>
    </subcellularLocation>
</comment>
<gene>
    <name evidence="9" type="ORF">A3Q56_05462</name>
</gene>
<keyword evidence="5 6" id="KW-0472">Membrane</keyword>
<feature type="non-terminal residue" evidence="9">
    <location>
        <position position="358"/>
    </location>
</feature>
<evidence type="ECO:0000256" key="4">
    <source>
        <dbReference type="ARBA" id="ARBA00022989"/>
    </source>
</evidence>
<name>A0A177AZM1_9BILA</name>
<feature type="transmembrane region" description="Helical" evidence="6">
    <location>
        <begin position="203"/>
        <end position="224"/>
    </location>
</feature>